<dbReference type="SUPFAM" id="SSF111283">
    <property type="entry name" value="Putative modulator of DNA gyrase, PmbA/TldD"/>
    <property type="match status" value="1"/>
</dbReference>
<proteinExistence type="inferred from homology"/>
<comment type="similarity">
    <text evidence="1">Belongs to the peptidase U62 family.</text>
</comment>
<dbReference type="GO" id="GO:0006508">
    <property type="term" value="P:proteolysis"/>
    <property type="evidence" value="ECO:0007669"/>
    <property type="project" value="InterPro"/>
</dbReference>
<dbReference type="PANTHER" id="PTHR43421">
    <property type="entry name" value="METALLOPROTEASE PMBA"/>
    <property type="match status" value="1"/>
</dbReference>
<feature type="domain" description="Metalloprotease TldD/E C-terminal" evidence="4">
    <location>
        <begin position="232"/>
        <end position="447"/>
    </location>
</feature>
<dbReference type="InterPro" id="IPR002510">
    <property type="entry name" value="Metalloprtase-TldD/E_N"/>
</dbReference>
<dbReference type="Proteomes" id="UP000277424">
    <property type="component" value="Unassembled WGS sequence"/>
</dbReference>
<dbReference type="InterPro" id="IPR047657">
    <property type="entry name" value="PmbA"/>
</dbReference>
<dbReference type="InterPro" id="IPR045570">
    <property type="entry name" value="Metalloprtase-TldD/E_cen_dom"/>
</dbReference>
<dbReference type="EMBL" id="RBIG01000003">
    <property type="protein sequence ID" value="RKQ68801.1"/>
    <property type="molecule type" value="Genomic_DNA"/>
</dbReference>
<feature type="domain" description="Metalloprotease TldD/E central" evidence="5">
    <location>
        <begin position="119"/>
        <end position="224"/>
    </location>
</feature>
<dbReference type="PANTHER" id="PTHR43421:SF1">
    <property type="entry name" value="METALLOPROTEASE PMBA"/>
    <property type="match status" value="1"/>
</dbReference>
<evidence type="ECO:0000259" key="3">
    <source>
        <dbReference type="Pfam" id="PF01523"/>
    </source>
</evidence>
<protein>
    <submittedName>
        <fullName evidence="6">PmbA protein</fullName>
    </submittedName>
</protein>
<dbReference type="Pfam" id="PF01523">
    <property type="entry name" value="PmbA_TldD_1st"/>
    <property type="match status" value="1"/>
</dbReference>
<dbReference type="OrthoDB" id="9803618at2"/>
<reference evidence="6 7" key="1">
    <citation type="submission" date="2018-10" db="EMBL/GenBank/DDBJ databases">
        <title>Comparative analysis of microorganisms from saline springs in Andes Mountain Range, Colombia.</title>
        <authorList>
            <person name="Rubin E."/>
        </authorList>
    </citation>
    <scope>NUCLEOTIDE SEQUENCE [LARGE SCALE GENOMIC DNA]</scope>
    <source>
        <strain evidence="6 7">USBA 36</strain>
    </source>
</reference>
<name>A0A420WCR2_9PROT</name>
<dbReference type="Pfam" id="PF19289">
    <property type="entry name" value="PmbA_TldD_3rd"/>
    <property type="match status" value="1"/>
</dbReference>
<evidence type="ECO:0000259" key="4">
    <source>
        <dbReference type="Pfam" id="PF19289"/>
    </source>
</evidence>
<dbReference type="InterPro" id="IPR045569">
    <property type="entry name" value="Metalloprtase-TldD/E_C"/>
</dbReference>
<evidence type="ECO:0000259" key="5">
    <source>
        <dbReference type="Pfam" id="PF19290"/>
    </source>
</evidence>
<sequence length="448" mass="47177">MPDNQTDSLSLLADLIAQAKKAGADAADAVLAEGESLSHGQRLGKLEKIERAEGKDLGLRVFIGQRSATVSSTDFKKDALREAVERAIAMAKLAPEDKYAGIAGADQLARSWPEIDMLDPAEPTPEHLAERASTIEEAALAVSGVSNSEGAEASWGRSTVTLVTSAGFAGRYARSSQGVSVSVIAARDGEMETDYDYTSAVYAGDLEDPALVGRRAGERTVRKLGPRKAKTAQVPVVFEPRMARSLVGHLLGAISGASVARGTSFLKDRMGQRIFAPGIMIVDDPHRPRGMRSKPFDGEGLANGKRNLIEDGVLTTWLLDLASARQLGLQSTGHAARGTGGPPSPSSSNTHLVAGTLSPEELIADIEQGFYVTEMMGSGANMVTGDYSRGAAGYWIEKGQIAYPVSEVTIAGNLKDMFAKLTPASDLEFKGSTDAPTVRIDGMTVAGS</sequence>
<evidence type="ECO:0000256" key="2">
    <source>
        <dbReference type="SAM" id="MobiDB-lite"/>
    </source>
</evidence>
<comment type="caution">
    <text evidence="6">The sequence shown here is derived from an EMBL/GenBank/DDBJ whole genome shotgun (WGS) entry which is preliminary data.</text>
</comment>
<dbReference type="GO" id="GO:0005829">
    <property type="term" value="C:cytosol"/>
    <property type="evidence" value="ECO:0007669"/>
    <property type="project" value="TreeGrafter"/>
</dbReference>
<evidence type="ECO:0000256" key="1">
    <source>
        <dbReference type="ARBA" id="ARBA00005836"/>
    </source>
</evidence>
<organism evidence="6 7">
    <name type="scientific">Oceanibaculum indicum</name>
    <dbReference type="NCBI Taxonomy" id="526216"/>
    <lineage>
        <taxon>Bacteria</taxon>
        <taxon>Pseudomonadati</taxon>
        <taxon>Pseudomonadota</taxon>
        <taxon>Alphaproteobacteria</taxon>
        <taxon>Rhodospirillales</taxon>
        <taxon>Oceanibaculaceae</taxon>
        <taxon>Oceanibaculum</taxon>
    </lineage>
</organism>
<feature type="region of interest" description="Disordered" evidence="2">
    <location>
        <begin position="332"/>
        <end position="352"/>
    </location>
</feature>
<dbReference type="InterPro" id="IPR036059">
    <property type="entry name" value="TldD/PmbA_sf"/>
</dbReference>
<feature type="domain" description="Metalloprotease TldD/E N-terminal" evidence="3">
    <location>
        <begin position="27"/>
        <end position="91"/>
    </location>
</feature>
<dbReference type="GO" id="GO:0008237">
    <property type="term" value="F:metallopeptidase activity"/>
    <property type="evidence" value="ECO:0007669"/>
    <property type="project" value="InterPro"/>
</dbReference>
<accession>A0A420WCR2</accession>
<evidence type="ECO:0000313" key="7">
    <source>
        <dbReference type="Proteomes" id="UP000277424"/>
    </source>
</evidence>
<dbReference type="Pfam" id="PF19290">
    <property type="entry name" value="PmbA_TldD_2nd"/>
    <property type="match status" value="1"/>
</dbReference>
<evidence type="ECO:0000313" key="6">
    <source>
        <dbReference type="EMBL" id="RKQ68801.1"/>
    </source>
</evidence>
<dbReference type="Gene3D" id="3.30.2290.10">
    <property type="entry name" value="PmbA/TldD superfamily"/>
    <property type="match status" value="1"/>
</dbReference>
<dbReference type="AlphaFoldDB" id="A0A420WCR2"/>
<dbReference type="InterPro" id="IPR035068">
    <property type="entry name" value="TldD/PmbA_N"/>
</dbReference>
<gene>
    <name evidence="6" type="ORF">BCL74_3284</name>
</gene>
<dbReference type="RefSeq" id="WP_121221596.1">
    <property type="nucleotide sequence ID" value="NZ_RBIG01000003.1"/>
</dbReference>